<dbReference type="Proteomes" id="UP001595075">
    <property type="component" value="Unassembled WGS sequence"/>
</dbReference>
<dbReference type="EMBL" id="JAZHXI010000003">
    <property type="protein sequence ID" value="KAL2073870.1"/>
    <property type="molecule type" value="Genomic_DNA"/>
</dbReference>
<gene>
    <name evidence="1" type="ORF">VTL71DRAFT_11196</name>
</gene>
<reference evidence="1 2" key="1">
    <citation type="journal article" date="2024" name="Commun. Biol.">
        <title>Comparative genomic analysis of thermophilic fungi reveals convergent evolutionary adaptations and gene losses.</title>
        <authorList>
            <person name="Steindorff A.S."/>
            <person name="Aguilar-Pontes M.V."/>
            <person name="Robinson A.J."/>
            <person name="Andreopoulos B."/>
            <person name="LaButti K."/>
            <person name="Kuo A."/>
            <person name="Mondo S."/>
            <person name="Riley R."/>
            <person name="Otillar R."/>
            <person name="Haridas S."/>
            <person name="Lipzen A."/>
            <person name="Grimwood J."/>
            <person name="Schmutz J."/>
            <person name="Clum A."/>
            <person name="Reid I.D."/>
            <person name="Moisan M.C."/>
            <person name="Butler G."/>
            <person name="Nguyen T.T.M."/>
            <person name="Dewar K."/>
            <person name="Conant G."/>
            <person name="Drula E."/>
            <person name="Henrissat B."/>
            <person name="Hansel C."/>
            <person name="Singer S."/>
            <person name="Hutchinson M.I."/>
            <person name="de Vries R.P."/>
            <person name="Natvig D.O."/>
            <person name="Powell A.J."/>
            <person name="Tsang A."/>
            <person name="Grigoriev I.V."/>
        </authorList>
    </citation>
    <scope>NUCLEOTIDE SEQUENCE [LARGE SCALE GENOMIC DNA]</scope>
    <source>
        <strain evidence="1 2">CBS 494.80</strain>
    </source>
</reference>
<accession>A0ABR4CVI5</accession>
<evidence type="ECO:0000313" key="1">
    <source>
        <dbReference type="EMBL" id="KAL2073870.1"/>
    </source>
</evidence>
<protein>
    <submittedName>
        <fullName evidence="1">Uncharacterized protein</fullName>
    </submittedName>
</protein>
<name>A0ABR4CVI5_9HELO</name>
<comment type="caution">
    <text evidence="1">The sequence shown here is derived from an EMBL/GenBank/DDBJ whole genome shotgun (WGS) entry which is preliminary data.</text>
</comment>
<evidence type="ECO:0000313" key="2">
    <source>
        <dbReference type="Proteomes" id="UP001595075"/>
    </source>
</evidence>
<keyword evidence="2" id="KW-1185">Reference proteome</keyword>
<organism evidence="1 2">
    <name type="scientific">Oculimacula yallundae</name>
    <dbReference type="NCBI Taxonomy" id="86028"/>
    <lineage>
        <taxon>Eukaryota</taxon>
        <taxon>Fungi</taxon>
        <taxon>Dikarya</taxon>
        <taxon>Ascomycota</taxon>
        <taxon>Pezizomycotina</taxon>
        <taxon>Leotiomycetes</taxon>
        <taxon>Helotiales</taxon>
        <taxon>Ploettnerulaceae</taxon>
        <taxon>Oculimacula</taxon>
    </lineage>
</organism>
<sequence>MTNTTNIMSPSSLDLLRKITPNAILDKEIASTIPSTGTGINFTDRQAMLILRLSLKERNRRASEISDNKGRSKFVRLTWYNDLTEQQLATVGLSLGKKEDTKNGSRRYRNARTLAGQSDIHVDGNIPGEGTDLAAAKNNEQTGGANEIIASTVKGATQTLASILASDIESKTDRGRILKVSIGWIHDMDGPRAKKAVETRGYCGWMLDHDDKDSEDEIDNFTDILLNTKQVSTRSFVAQLDTAMVDAFPDVRWSNLTLHEVEFVGWSDGERFRNTLRETCGDTMTETQIEEASADLNYMQIFVGYEYVSQKATNAVRTALGAGT</sequence>
<proteinExistence type="predicted"/>